<dbReference type="WBParaSite" id="ASIM_0000624101-mRNA-1">
    <property type="protein sequence ID" value="ASIM_0000624101-mRNA-1"/>
    <property type="gene ID" value="ASIM_0000624101"/>
</dbReference>
<keyword evidence="6" id="KW-0303">Gap junction</keyword>
<dbReference type="AlphaFoldDB" id="A0A0M3JF41"/>
<evidence type="ECO:0000256" key="3">
    <source>
        <dbReference type="ARBA" id="ARBA00022448"/>
    </source>
</evidence>
<dbReference type="GO" id="GO:0005921">
    <property type="term" value="C:gap junction"/>
    <property type="evidence" value="ECO:0007669"/>
    <property type="project" value="UniProtKB-SubCell"/>
</dbReference>
<evidence type="ECO:0000256" key="1">
    <source>
        <dbReference type="ARBA" id="ARBA00004610"/>
    </source>
</evidence>
<evidence type="ECO:0000313" key="13">
    <source>
        <dbReference type="EMBL" id="VDK26414.1"/>
    </source>
</evidence>
<keyword evidence="8 12" id="KW-1133">Transmembrane helix</keyword>
<sequence length="132" mass="15435">MFTEIPFLKNFLSSATSKRLDDVVDRLHFVVTVTVLVLFAMFIGTKQHFGSPIQCMLPAHMDRGSWTAYGQYLCFVENTYRITFNRSLPSINERTSLKHTSGIEVNYYQVNLCYYFIFIVVVVISCYYYCYI</sequence>
<dbReference type="OrthoDB" id="5867527at2759"/>
<comment type="function">
    <text evidence="12">Structural component of the gap junctions.</text>
</comment>
<accession>A0A0M3JF41</accession>
<keyword evidence="10 12" id="KW-0472">Membrane</keyword>
<dbReference type="GO" id="GO:0005886">
    <property type="term" value="C:plasma membrane"/>
    <property type="evidence" value="ECO:0007669"/>
    <property type="project" value="UniProtKB-SubCell"/>
</dbReference>
<reference evidence="13 14" key="2">
    <citation type="submission" date="2018-11" db="EMBL/GenBank/DDBJ databases">
        <authorList>
            <consortium name="Pathogen Informatics"/>
        </authorList>
    </citation>
    <scope>NUCLEOTIDE SEQUENCE [LARGE SCALE GENOMIC DNA]</scope>
</reference>
<evidence type="ECO:0000256" key="11">
    <source>
        <dbReference type="ARBA" id="ARBA00023303"/>
    </source>
</evidence>
<keyword evidence="7" id="KW-0965">Cell junction</keyword>
<keyword evidence="3 12" id="KW-0813">Transport</keyword>
<dbReference type="GO" id="GO:0034220">
    <property type="term" value="P:monoatomic ion transmembrane transport"/>
    <property type="evidence" value="ECO:0007669"/>
    <property type="project" value="UniProtKB-KW"/>
</dbReference>
<dbReference type="PANTHER" id="PTHR11893:SF36">
    <property type="entry name" value="INNEXIN-5"/>
    <property type="match status" value="1"/>
</dbReference>
<proteinExistence type="inferred from homology"/>
<feature type="transmembrane region" description="Helical" evidence="12">
    <location>
        <begin position="112"/>
        <end position="130"/>
    </location>
</feature>
<evidence type="ECO:0000256" key="12">
    <source>
        <dbReference type="RuleBase" id="RU010713"/>
    </source>
</evidence>
<dbReference type="EMBL" id="UYRR01012554">
    <property type="protein sequence ID" value="VDK26414.1"/>
    <property type="molecule type" value="Genomic_DNA"/>
</dbReference>
<evidence type="ECO:0000313" key="14">
    <source>
        <dbReference type="Proteomes" id="UP000267096"/>
    </source>
</evidence>
<evidence type="ECO:0000256" key="5">
    <source>
        <dbReference type="ARBA" id="ARBA00022692"/>
    </source>
</evidence>
<keyword evidence="4" id="KW-1003">Cell membrane</keyword>
<dbReference type="InterPro" id="IPR000990">
    <property type="entry name" value="Innexin"/>
</dbReference>
<organism evidence="15">
    <name type="scientific">Anisakis simplex</name>
    <name type="common">Herring worm</name>
    <dbReference type="NCBI Taxonomy" id="6269"/>
    <lineage>
        <taxon>Eukaryota</taxon>
        <taxon>Metazoa</taxon>
        <taxon>Ecdysozoa</taxon>
        <taxon>Nematoda</taxon>
        <taxon>Chromadorea</taxon>
        <taxon>Rhabditida</taxon>
        <taxon>Spirurina</taxon>
        <taxon>Ascaridomorpha</taxon>
        <taxon>Ascaridoidea</taxon>
        <taxon>Anisakidae</taxon>
        <taxon>Anisakis</taxon>
        <taxon>Anisakis simplex complex</taxon>
    </lineage>
</organism>
<keyword evidence="14" id="KW-1185">Reference proteome</keyword>
<keyword evidence="11 12" id="KW-0407">Ion channel</keyword>
<evidence type="ECO:0000256" key="8">
    <source>
        <dbReference type="ARBA" id="ARBA00022989"/>
    </source>
</evidence>
<dbReference type="Pfam" id="PF00876">
    <property type="entry name" value="Innexin"/>
    <property type="match status" value="1"/>
</dbReference>
<comment type="subcellular location">
    <subcellularLocation>
        <location evidence="1">Cell junction</location>
        <location evidence="1">Gap junction</location>
    </subcellularLocation>
    <subcellularLocation>
        <location evidence="2 12">Cell membrane</location>
        <topology evidence="2 12">Multi-pass membrane protein</topology>
    </subcellularLocation>
</comment>
<evidence type="ECO:0000256" key="4">
    <source>
        <dbReference type="ARBA" id="ARBA00022475"/>
    </source>
</evidence>
<dbReference type="GO" id="GO:0005243">
    <property type="term" value="F:gap junction channel activity"/>
    <property type="evidence" value="ECO:0007669"/>
    <property type="project" value="TreeGrafter"/>
</dbReference>
<evidence type="ECO:0000313" key="15">
    <source>
        <dbReference type="WBParaSite" id="ASIM_0000624101-mRNA-1"/>
    </source>
</evidence>
<gene>
    <name evidence="12" type="primary">inx</name>
    <name evidence="13" type="ORF">ASIM_LOCUS6024</name>
</gene>
<keyword evidence="9 12" id="KW-0406">Ion transport</keyword>
<protein>
    <recommendedName>
        <fullName evidence="12">Innexin</fullName>
    </recommendedName>
</protein>
<evidence type="ECO:0000256" key="9">
    <source>
        <dbReference type="ARBA" id="ARBA00023065"/>
    </source>
</evidence>
<evidence type="ECO:0000256" key="7">
    <source>
        <dbReference type="ARBA" id="ARBA00022949"/>
    </source>
</evidence>
<comment type="similarity">
    <text evidence="12">Belongs to the pannexin family.</text>
</comment>
<dbReference type="Proteomes" id="UP000267096">
    <property type="component" value="Unassembled WGS sequence"/>
</dbReference>
<name>A0A0M3JF41_ANISI</name>
<keyword evidence="5 12" id="KW-0812">Transmembrane</keyword>
<evidence type="ECO:0000256" key="6">
    <source>
        <dbReference type="ARBA" id="ARBA00022868"/>
    </source>
</evidence>
<feature type="transmembrane region" description="Helical" evidence="12">
    <location>
        <begin position="27"/>
        <end position="44"/>
    </location>
</feature>
<evidence type="ECO:0000256" key="10">
    <source>
        <dbReference type="ARBA" id="ARBA00023136"/>
    </source>
</evidence>
<dbReference type="PANTHER" id="PTHR11893">
    <property type="entry name" value="INNEXIN"/>
    <property type="match status" value="1"/>
</dbReference>
<evidence type="ECO:0000256" key="2">
    <source>
        <dbReference type="ARBA" id="ARBA00004651"/>
    </source>
</evidence>
<comment type="caution">
    <text evidence="12">Lacks conserved residue(s) required for the propagation of feature annotation.</text>
</comment>
<dbReference type="PROSITE" id="PS51013">
    <property type="entry name" value="PANNEXIN"/>
    <property type="match status" value="1"/>
</dbReference>
<reference evidence="15" key="1">
    <citation type="submission" date="2017-02" db="UniProtKB">
        <authorList>
            <consortium name="WormBaseParasite"/>
        </authorList>
    </citation>
    <scope>IDENTIFICATION</scope>
</reference>